<dbReference type="Proteomes" id="UP000540490">
    <property type="component" value="Unassembled WGS sequence"/>
</dbReference>
<dbReference type="AlphaFoldDB" id="A0A7W4NS04"/>
<keyword evidence="2" id="KW-0472">Membrane</keyword>
<evidence type="ECO:0000313" key="5">
    <source>
        <dbReference type="Proteomes" id="UP000540490"/>
    </source>
</evidence>
<sequence length="683" mass="70617">MATTGSYRLSVGLDLKGATQSLKGFNTQLKAAQAPMRGLQNQLKQLGKNTGITAMGKGVANLAGKLETAGKHMAGLVGLSSVAGVADMIKGFADMSQQVENLSGKLGIAGNRIRTLSGMGRLTGLGDAFGSTTEAVQNVQRSYRIGTASGNQQAAITAMGLNVGMSTDQWIKTALQRTQTDMAQRGMSAATARARLGDAGVDPAMMGMIAQAQAQGKQVSQVYDDLQKRSALLLRTNEINTQAGAQLAQSFQGVGLAVRGFGDAIASRLAPVLAPMVDKFATWIATSPQANQMITDISNGIANFARWIASIDWPGVVHGATSVINALGGVKGIIIGIMGLKIAGFFIGAIGPALQFASALKTLAGAGTLVEVFGAIGTSIAAIASPIGIAIAAVGALGVAAYELYQHWDKVKGAITSIRNTRVGRALGLATTSAASSPVNNGSAYSIAASGGYSRQQWDAMSAGVAGIETGRRRNAYGTVGGFNNAYNGKYQMSMTAIAQAAKDLGEATPTRDAFLANPAMQERYFARYTMDNQKYLMGHSSTFAGMSAEQRLGILGLAHNSGAGGASKYLSTGVSSRDGFGTDPTKYITAINDQLAATKQNTQILAQATNSNSRLADANNNQAQTQARVAGTQIAGATQAQDFNHTLNVNVSDDRVKARAKSGGGMNIPPPRVHQALPSTVV</sequence>
<accession>A0A7W4NS04</accession>
<protein>
    <submittedName>
        <fullName evidence="3">Uncharacterized protein</fullName>
    </submittedName>
</protein>
<keyword evidence="2" id="KW-1133">Transmembrane helix</keyword>
<dbReference type="Proteomes" id="UP000561077">
    <property type="component" value="Unassembled WGS sequence"/>
</dbReference>
<organism evidence="3 6">
    <name type="scientific">Gluconacetobacter dulcium</name>
    <dbReference type="NCBI Taxonomy" id="2729096"/>
    <lineage>
        <taxon>Bacteria</taxon>
        <taxon>Pseudomonadati</taxon>
        <taxon>Pseudomonadota</taxon>
        <taxon>Alphaproteobacteria</taxon>
        <taxon>Acetobacterales</taxon>
        <taxon>Acetobacteraceae</taxon>
        <taxon>Gluconacetobacter</taxon>
    </lineage>
</organism>
<keyword evidence="5" id="KW-1185">Reference proteome</keyword>
<dbReference type="EMBL" id="JABEQN010000003">
    <property type="protein sequence ID" value="MBB2192726.1"/>
    <property type="molecule type" value="Genomic_DNA"/>
</dbReference>
<evidence type="ECO:0000313" key="4">
    <source>
        <dbReference type="EMBL" id="MBB2192726.1"/>
    </source>
</evidence>
<evidence type="ECO:0000313" key="3">
    <source>
        <dbReference type="EMBL" id="MBB2164022.1"/>
    </source>
</evidence>
<proteinExistence type="predicted"/>
<dbReference type="RefSeq" id="WP_182972761.1">
    <property type="nucleotide sequence ID" value="NZ_JABEQN010000003.1"/>
</dbReference>
<comment type="caution">
    <text evidence="3">The sequence shown here is derived from an EMBL/GenBank/DDBJ whole genome shotgun (WGS) entry which is preliminary data.</text>
</comment>
<dbReference type="EMBL" id="JABEQO010000005">
    <property type="protein sequence ID" value="MBB2164022.1"/>
    <property type="molecule type" value="Genomic_DNA"/>
</dbReference>
<name>A0A7W4NS04_9PROT</name>
<keyword evidence="2" id="KW-0812">Transmembrane</keyword>
<feature type="transmembrane region" description="Helical" evidence="2">
    <location>
        <begin position="333"/>
        <end position="354"/>
    </location>
</feature>
<feature type="region of interest" description="Disordered" evidence="1">
    <location>
        <begin position="658"/>
        <end position="683"/>
    </location>
</feature>
<gene>
    <name evidence="4" type="ORF">HLH25_03560</name>
    <name evidence="3" type="ORF">HLH26_05620</name>
</gene>
<evidence type="ECO:0000313" key="6">
    <source>
        <dbReference type="Proteomes" id="UP000561077"/>
    </source>
</evidence>
<feature type="transmembrane region" description="Helical" evidence="2">
    <location>
        <begin position="374"/>
        <end position="402"/>
    </location>
</feature>
<evidence type="ECO:0000256" key="2">
    <source>
        <dbReference type="SAM" id="Phobius"/>
    </source>
</evidence>
<reference evidence="5 6" key="1">
    <citation type="submission" date="2020-04" db="EMBL/GenBank/DDBJ databases">
        <title>Description of novel Gluconacetobacter.</title>
        <authorList>
            <person name="Sombolestani A."/>
        </authorList>
    </citation>
    <scope>NUCLEOTIDE SEQUENCE [LARGE SCALE GENOMIC DNA]</scope>
    <source>
        <strain evidence="4 5">LMG 1728</strain>
        <strain evidence="3 6">LMG 1731</strain>
    </source>
</reference>
<evidence type="ECO:0000256" key="1">
    <source>
        <dbReference type="SAM" id="MobiDB-lite"/>
    </source>
</evidence>